<proteinExistence type="predicted"/>
<dbReference type="SUPFAM" id="SSF57850">
    <property type="entry name" value="RING/U-box"/>
    <property type="match status" value="1"/>
</dbReference>
<dbReference type="GO" id="GO:0008270">
    <property type="term" value="F:zinc ion binding"/>
    <property type="evidence" value="ECO:0007669"/>
    <property type="project" value="UniProtKB-KW"/>
</dbReference>
<organism evidence="8 9">
    <name type="scientific">Drosophila guanche</name>
    <name type="common">Fruit fly</name>
    <dbReference type="NCBI Taxonomy" id="7266"/>
    <lineage>
        <taxon>Eukaryota</taxon>
        <taxon>Metazoa</taxon>
        <taxon>Ecdysozoa</taxon>
        <taxon>Arthropoda</taxon>
        <taxon>Hexapoda</taxon>
        <taxon>Insecta</taxon>
        <taxon>Pterygota</taxon>
        <taxon>Neoptera</taxon>
        <taxon>Endopterygota</taxon>
        <taxon>Diptera</taxon>
        <taxon>Brachycera</taxon>
        <taxon>Muscomorpha</taxon>
        <taxon>Ephydroidea</taxon>
        <taxon>Drosophilidae</taxon>
        <taxon>Drosophila</taxon>
        <taxon>Sophophora</taxon>
    </lineage>
</organism>
<dbReference type="InterPro" id="IPR052088">
    <property type="entry name" value="E3_ubiquitin-ligase_SINA"/>
</dbReference>
<keyword evidence="3" id="KW-0862">Zinc</keyword>
<dbReference type="Pfam" id="PF17820">
    <property type="entry name" value="PDZ_6"/>
    <property type="match status" value="1"/>
</dbReference>
<dbReference type="PANTHER" id="PTHR10315:SF155">
    <property type="entry name" value="IP10571P"/>
    <property type="match status" value="1"/>
</dbReference>
<accession>A0A3B0JQ40</accession>
<dbReference type="PROSITE" id="PS50089">
    <property type="entry name" value="ZF_RING_2"/>
    <property type="match status" value="1"/>
</dbReference>
<keyword evidence="9" id="KW-1185">Reference proteome</keyword>
<dbReference type="SUPFAM" id="SSF50156">
    <property type="entry name" value="PDZ domain-like"/>
    <property type="match status" value="1"/>
</dbReference>
<feature type="domain" description="RING-type" evidence="6">
    <location>
        <begin position="130"/>
        <end position="165"/>
    </location>
</feature>
<evidence type="ECO:0000256" key="3">
    <source>
        <dbReference type="ARBA" id="ARBA00022833"/>
    </source>
</evidence>
<gene>
    <name evidence="8" type="ORF">DGUA_6G017800</name>
</gene>
<keyword evidence="2 4" id="KW-0863">Zinc-finger</keyword>
<dbReference type="InterPro" id="IPR013083">
    <property type="entry name" value="Znf_RING/FYVE/PHD"/>
</dbReference>
<evidence type="ECO:0000256" key="4">
    <source>
        <dbReference type="PROSITE-ProRule" id="PRU00175"/>
    </source>
</evidence>
<dbReference type="CDD" id="cd16571">
    <property type="entry name" value="RING-HC_SIAHs"/>
    <property type="match status" value="1"/>
</dbReference>
<dbReference type="InterPro" id="IPR001841">
    <property type="entry name" value="Znf_RING"/>
</dbReference>
<feature type="region of interest" description="Disordered" evidence="5">
    <location>
        <begin position="389"/>
        <end position="420"/>
    </location>
</feature>
<dbReference type="CDD" id="cd00136">
    <property type="entry name" value="PDZ_canonical"/>
    <property type="match status" value="1"/>
</dbReference>
<feature type="compositionally biased region" description="Low complexity" evidence="5">
    <location>
        <begin position="301"/>
        <end position="310"/>
    </location>
</feature>
<evidence type="ECO:0000313" key="9">
    <source>
        <dbReference type="Proteomes" id="UP000268350"/>
    </source>
</evidence>
<dbReference type="InterPro" id="IPR036034">
    <property type="entry name" value="PDZ_sf"/>
</dbReference>
<dbReference type="OMA" id="PQEGVAC"/>
<dbReference type="FunFam" id="3.30.40.10:FF:000741">
    <property type="entry name" value="Uncharacterized protein, isoform A"/>
    <property type="match status" value="1"/>
</dbReference>
<dbReference type="InterPro" id="IPR001478">
    <property type="entry name" value="PDZ"/>
</dbReference>
<dbReference type="Gene3D" id="3.30.40.10">
    <property type="entry name" value="Zinc/RING finger domain, C3HC4 (zinc finger)"/>
    <property type="match status" value="1"/>
</dbReference>
<dbReference type="AlphaFoldDB" id="A0A3B0JQ40"/>
<dbReference type="STRING" id="7266.A0A3B0JQ40"/>
<dbReference type="OrthoDB" id="4788989at2759"/>
<dbReference type="InterPro" id="IPR049548">
    <property type="entry name" value="Sina-like_RING"/>
</dbReference>
<protein>
    <submittedName>
        <fullName evidence="8">Blast:E3 ubiquitin-protein ligase siah2</fullName>
    </submittedName>
</protein>
<evidence type="ECO:0000256" key="5">
    <source>
        <dbReference type="SAM" id="MobiDB-lite"/>
    </source>
</evidence>
<reference evidence="9" key="1">
    <citation type="submission" date="2018-01" db="EMBL/GenBank/DDBJ databases">
        <authorList>
            <person name="Alioto T."/>
            <person name="Alioto T."/>
        </authorList>
    </citation>
    <scope>NUCLEOTIDE SEQUENCE [LARGE SCALE GENOMIC DNA]</scope>
</reference>
<keyword evidence="1" id="KW-0479">Metal-binding</keyword>
<dbReference type="PANTHER" id="PTHR10315">
    <property type="entry name" value="E3 UBIQUITIN PROTEIN LIGASE SIAH"/>
    <property type="match status" value="1"/>
</dbReference>
<dbReference type="GO" id="GO:0061630">
    <property type="term" value="F:ubiquitin protein ligase activity"/>
    <property type="evidence" value="ECO:0007669"/>
    <property type="project" value="TreeGrafter"/>
</dbReference>
<sequence length="663" mass="71911">MLQLCTIYACANGTLGLNLSRAPWDPYPWVSGVQEKSNAERGGVRIGDTLLELNGVDILGLRISELANRLAEHWHSGAECVTLMMWRQQAAITSPEHAEEASHAVQHGINQQSLQKFATCLQHISQLLECPVCLEVIKPPGWQCCNGHVLCNNCRSRSVKCPVCRVPLGPRGRCLLSDKLFTLLAESFPCDGGKTNKVTAEQGHGPEGQRKLSSVNKCTNEYHNQPKMALAKSNTGKKCGKQISRQLQLDAVAVAVLNATDSCAGAGAGAGADGGVLQHQQMPKGNEENARIRNNVAAVDNSSNHSSNGSRRWHGQGQDEKDLQRCTLIKVQHQESRFSEQQKKSVLELLESNNMLVKPKLKLSKKSCRITGKDQDGLRSDEVANINTGQHQTAEQEQEEEKEKEQEEQQEQVMHPGGGKGRLQFQNYHCPTGKSCISSCSSSSSSSSSSAVLKLSVSRNKLSTVRAGAATADGVAAEIAAATLSVGSHKQAPASEVNQATSSLVSGSGASSIKSCEWQLLRHLSSEHRLAVLHSYGTFGERLHVQLPSQQAVACLSLSEDVSPGHEHVRVHTFFLAVIPISTGHAVFLWHLDDPDNRPQEESHFETVIETQGGHVKWFGAAHSLRRSWPEIAASGHFLSCHNLQQNACAAFDITVKRSAPAP</sequence>
<evidence type="ECO:0000256" key="2">
    <source>
        <dbReference type="ARBA" id="ARBA00022771"/>
    </source>
</evidence>
<dbReference type="Pfam" id="PF21362">
    <property type="entry name" value="Sina_RING"/>
    <property type="match status" value="1"/>
</dbReference>
<dbReference type="EMBL" id="OUUW01000007">
    <property type="protein sequence ID" value="SPP83023.1"/>
    <property type="molecule type" value="Genomic_DNA"/>
</dbReference>
<dbReference type="GO" id="GO:0005737">
    <property type="term" value="C:cytoplasm"/>
    <property type="evidence" value="ECO:0007669"/>
    <property type="project" value="TreeGrafter"/>
</dbReference>
<dbReference type="Proteomes" id="UP000268350">
    <property type="component" value="Unassembled WGS sequence"/>
</dbReference>
<feature type="region of interest" description="Disordered" evidence="5">
    <location>
        <begin position="300"/>
        <end position="320"/>
    </location>
</feature>
<evidence type="ECO:0000256" key="1">
    <source>
        <dbReference type="ARBA" id="ARBA00022723"/>
    </source>
</evidence>
<dbReference type="SMART" id="SM00228">
    <property type="entry name" value="PDZ"/>
    <property type="match status" value="1"/>
</dbReference>
<dbReference type="PROSITE" id="PS50106">
    <property type="entry name" value="PDZ"/>
    <property type="match status" value="1"/>
</dbReference>
<name>A0A3B0JQ40_DROGU</name>
<evidence type="ECO:0000259" key="6">
    <source>
        <dbReference type="PROSITE" id="PS50089"/>
    </source>
</evidence>
<dbReference type="InterPro" id="IPR041489">
    <property type="entry name" value="PDZ_6"/>
</dbReference>
<dbReference type="Gene3D" id="2.30.42.10">
    <property type="match status" value="1"/>
</dbReference>
<evidence type="ECO:0000259" key="7">
    <source>
        <dbReference type="PROSITE" id="PS50106"/>
    </source>
</evidence>
<evidence type="ECO:0000313" key="8">
    <source>
        <dbReference type="EMBL" id="SPP83023.1"/>
    </source>
</evidence>
<feature type="domain" description="PDZ" evidence="7">
    <location>
        <begin position="4"/>
        <end position="70"/>
    </location>
</feature>